<dbReference type="Pfam" id="PF05676">
    <property type="entry name" value="NDUF_B7"/>
    <property type="match status" value="1"/>
</dbReference>
<dbReference type="AlphaFoldDB" id="A0A0L0CQ14"/>
<evidence type="ECO:0000256" key="12">
    <source>
        <dbReference type="ARBA" id="ARBA00023157"/>
    </source>
</evidence>
<keyword evidence="12" id="KW-1015">Disulfide bond</keyword>
<comment type="caution">
    <text evidence="13">The sequence shown here is derived from an EMBL/GenBank/DDBJ whole genome shotgun (WGS) entry which is preliminary data.</text>
</comment>
<dbReference type="STRING" id="7375.A0A0L0CQ14"/>
<dbReference type="PANTHER" id="PTHR20900:SF0">
    <property type="entry name" value="NADH DEHYDROGENASE [UBIQUINONE] 1 BETA SUBCOMPLEX SUBUNIT 7"/>
    <property type="match status" value="1"/>
</dbReference>
<comment type="similarity">
    <text evidence="4">Belongs to the complex I NDUFB7 subunit family.</text>
</comment>
<gene>
    <name evidence="13" type="ORF">FF38_03840</name>
</gene>
<dbReference type="Proteomes" id="UP000037069">
    <property type="component" value="Unassembled WGS sequence"/>
</dbReference>
<proteinExistence type="inferred from homology"/>
<evidence type="ECO:0000256" key="1">
    <source>
        <dbReference type="ARBA" id="ARBA00003195"/>
    </source>
</evidence>
<keyword evidence="11" id="KW-0472">Membrane</keyword>
<keyword evidence="7" id="KW-0679">Respiratory chain</keyword>
<evidence type="ECO:0000256" key="6">
    <source>
        <dbReference type="ARBA" id="ARBA00022448"/>
    </source>
</evidence>
<dbReference type="EMBL" id="JRES01000182">
    <property type="protein sequence ID" value="KNC33524.1"/>
    <property type="molecule type" value="Genomic_DNA"/>
</dbReference>
<evidence type="ECO:0000256" key="7">
    <source>
        <dbReference type="ARBA" id="ARBA00022660"/>
    </source>
</evidence>
<dbReference type="OrthoDB" id="268414at2759"/>
<dbReference type="PANTHER" id="PTHR20900">
    <property type="entry name" value="NADH:UBIQUINONE OXIDOREDUCTASE B18-LIKE SUBUNIT"/>
    <property type="match status" value="1"/>
</dbReference>
<evidence type="ECO:0000256" key="11">
    <source>
        <dbReference type="ARBA" id="ARBA00023136"/>
    </source>
</evidence>
<evidence type="ECO:0000256" key="8">
    <source>
        <dbReference type="ARBA" id="ARBA00022792"/>
    </source>
</evidence>
<evidence type="ECO:0000256" key="5">
    <source>
        <dbReference type="ARBA" id="ARBA00018677"/>
    </source>
</evidence>
<dbReference type="InterPro" id="IPR008698">
    <property type="entry name" value="NDUB7"/>
</dbReference>
<evidence type="ECO:0000313" key="13">
    <source>
        <dbReference type="EMBL" id="KNC33524.1"/>
    </source>
</evidence>
<keyword evidence="9" id="KW-0249">Electron transport</keyword>
<keyword evidence="10" id="KW-0496">Mitochondrion</keyword>
<evidence type="ECO:0000313" key="14">
    <source>
        <dbReference type="Proteomes" id="UP000037069"/>
    </source>
</evidence>
<comment type="subcellular location">
    <subcellularLocation>
        <location evidence="3">Mitochondrion inner membrane</location>
        <topology evidence="3">Peripheral membrane protein</topology>
    </subcellularLocation>
    <subcellularLocation>
        <location evidence="2">Mitochondrion intermembrane space</location>
    </subcellularLocation>
</comment>
<evidence type="ECO:0000256" key="10">
    <source>
        <dbReference type="ARBA" id="ARBA00023128"/>
    </source>
</evidence>
<accession>A0A0L0CQ14</accession>
<evidence type="ECO:0000256" key="3">
    <source>
        <dbReference type="ARBA" id="ARBA00004637"/>
    </source>
</evidence>
<evidence type="ECO:0000256" key="2">
    <source>
        <dbReference type="ARBA" id="ARBA00004569"/>
    </source>
</evidence>
<evidence type="ECO:0000256" key="4">
    <source>
        <dbReference type="ARBA" id="ARBA00008006"/>
    </source>
</evidence>
<reference evidence="13 14" key="1">
    <citation type="journal article" date="2015" name="Nat. Commun.">
        <title>Lucilia cuprina genome unlocks parasitic fly biology to underpin future interventions.</title>
        <authorList>
            <person name="Anstead C.A."/>
            <person name="Korhonen P.K."/>
            <person name="Young N.D."/>
            <person name="Hall R.S."/>
            <person name="Jex A.R."/>
            <person name="Murali S.C."/>
            <person name="Hughes D.S."/>
            <person name="Lee S.F."/>
            <person name="Perry T."/>
            <person name="Stroehlein A.J."/>
            <person name="Ansell B.R."/>
            <person name="Breugelmans B."/>
            <person name="Hofmann A."/>
            <person name="Qu J."/>
            <person name="Dugan S."/>
            <person name="Lee S.L."/>
            <person name="Chao H."/>
            <person name="Dinh H."/>
            <person name="Han Y."/>
            <person name="Doddapaneni H.V."/>
            <person name="Worley K.C."/>
            <person name="Muzny D.M."/>
            <person name="Ioannidis P."/>
            <person name="Waterhouse R.M."/>
            <person name="Zdobnov E.M."/>
            <person name="James P.J."/>
            <person name="Bagnall N.H."/>
            <person name="Kotze A.C."/>
            <person name="Gibbs R.A."/>
            <person name="Richards S."/>
            <person name="Batterham P."/>
            <person name="Gasser R.B."/>
        </authorList>
    </citation>
    <scope>NUCLEOTIDE SEQUENCE [LARGE SCALE GENOMIC DNA]</scope>
    <source>
        <strain evidence="13 14">LS</strain>
        <tissue evidence="13">Full body</tissue>
    </source>
</reference>
<dbReference type="OMA" id="FVYQCAH"/>
<keyword evidence="14" id="KW-1185">Reference proteome</keyword>
<dbReference type="GO" id="GO:0005743">
    <property type="term" value="C:mitochondrial inner membrane"/>
    <property type="evidence" value="ECO:0007669"/>
    <property type="project" value="UniProtKB-SubCell"/>
</dbReference>
<dbReference type="GO" id="GO:0005758">
    <property type="term" value="C:mitochondrial intermembrane space"/>
    <property type="evidence" value="ECO:0007669"/>
    <property type="project" value="UniProtKB-SubCell"/>
</dbReference>
<keyword evidence="8" id="KW-0999">Mitochondrion inner membrane</keyword>
<keyword evidence="6" id="KW-0813">Transport</keyword>
<name>A0A0L0CQ14_LUCCU</name>
<comment type="function">
    <text evidence="1">Accessory subunit of the mitochondrial membrane respiratory chain NADH dehydrogenase (Complex I), that is believed not to be involved in catalysis. Complex I functions in the transfer of electrons from NADH to the respiratory chain. The immediate electron acceptor for the enzyme is believed to be ubiquinone.</text>
</comment>
<evidence type="ECO:0000256" key="9">
    <source>
        <dbReference type="ARBA" id="ARBA00022982"/>
    </source>
</evidence>
<organism evidence="13 14">
    <name type="scientific">Lucilia cuprina</name>
    <name type="common">Green bottle fly</name>
    <name type="synonym">Australian sheep blowfly</name>
    <dbReference type="NCBI Taxonomy" id="7375"/>
    <lineage>
        <taxon>Eukaryota</taxon>
        <taxon>Metazoa</taxon>
        <taxon>Ecdysozoa</taxon>
        <taxon>Arthropoda</taxon>
        <taxon>Hexapoda</taxon>
        <taxon>Insecta</taxon>
        <taxon>Pterygota</taxon>
        <taxon>Neoptera</taxon>
        <taxon>Endopterygota</taxon>
        <taxon>Diptera</taxon>
        <taxon>Brachycera</taxon>
        <taxon>Muscomorpha</taxon>
        <taxon>Oestroidea</taxon>
        <taxon>Calliphoridae</taxon>
        <taxon>Luciliinae</taxon>
        <taxon>Lucilia</taxon>
    </lineage>
</organism>
<protein>
    <recommendedName>
        <fullName evidence="5">NADH dehydrogenase [ubiquinone] 1 beta subcomplex subunit 7</fullName>
    </recommendedName>
</protein>
<sequence length="117" mass="13889">MGNAYMRATHPDTMPGPDCVPTFDPLLGAPNRKERVMKATKEEMVSAKLPLADRDYCADKLLKYRACRSDVFPWLYKCHHEKHEYMTCEYEDYVLRMKEFERERRLLERQKRLDAAA</sequence>